<keyword evidence="2" id="KW-0328">Glycosyltransferase</keyword>
<evidence type="ECO:0000256" key="8">
    <source>
        <dbReference type="SAM" id="MobiDB-lite"/>
    </source>
</evidence>
<keyword evidence="7 9" id="KW-0472">Membrane</keyword>
<comment type="subcellular location">
    <subcellularLocation>
        <location evidence="1">Endoplasmic reticulum membrane</location>
        <topology evidence="1">Multi-pass membrane protein</topology>
    </subcellularLocation>
</comment>
<feature type="region of interest" description="Disordered" evidence="8">
    <location>
        <begin position="124"/>
        <end position="153"/>
    </location>
</feature>
<protein>
    <recommendedName>
        <fullName evidence="11">Mannosyltransferase</fullName>
    </recommendedName>
</protein>
<gene>
    <name evidence="10" type="ORF">Cvel_36556</name>
</gene>
<evidence type="ECO:0000256" key="7">
    <source>
        <dbReference type="ARBA" id="ARBA00023136"/>
    </source>
</evidence>
<evidence type="ECO:0000256" key="3">
    <source>
        <dbReference type="ARBA" id="ARBA00022679"/>
    </source>
</evidence>
<feature type="transmembrane region" description="Helical" evidence="9">
    <location>
        <begin position="47"/>
        <end position="66"/>
    </location>
</feature>
<keyword evidence="4 9" id="KW-0812">Transmembrane</keyword>
<keyword evidence="5" id="KW-0256">Endoplasmic reticulum</keyword>
<evidence type="ECO:0000256" key="5">
    <source>
        <dbReference type="ARBA" id="ARBA00022824"/>
    </source>
</evidence>
<name>A0A0G4I7Y1_9ALVE</name>
<dbReference type="AlphaFoldDB" id="A0A0G4I7Y1"/>
<evidence type="ECO:0000256" key="4">
    <source>
        <dbReference type="ARBA" id="ARBA00022692"/>
    </source>
</evidence>
<sequence>VLSCGGYVVMFSSWPRGAYVLLLPSALWFILLSLLPHKEERFMYPLYPTAALAMAIGASTLHHLLFVKSAHGPPPPSNHPGSVGAGGPSGLSLSQGPGPVGGVSRFSHARSASLNLRRRREGLGEAENHGHVPPGHLAVPSGGDGETGAGGGLGPDGFPEIRRAVSARFRFNTGAPAEEEGGRGGMGVVSGPLEASSGWEAEGRERKGSDSALYGRERMSVDGLGVGAVGVFKGLGGDPAGDREKGEREGKAAKGKGWLLKGAVRDTAGLVKMAASVCWVLFLLSCSGGWVGGWMGETRPAGGSK</sequence>
<organism evidence="10">
    <name type="scientific">Chromera velia CCMP2878</name>
    <dbReference type="NCBI Taxonomy" id="1169474"/>
    <lineage>
        <taxon>Eukaryota</taxon>
        <taxon>Sar</taxon>
        <taxon>Alveolata</taxon>
        <taxon>Colpodellida</taxon>
        <taxon>Chromeraceae</taxon>
        <taxon>Chromera</taxon>
    </lineage>
</organism>
<feature type="region of interest" description="Disordered" evidence="8">
    <location>
        <begin position="71"/>
        <end position="105"/>
    </location>
</feature>
<dbReference type="InterPro" id="IPR005599">
    <property type="entry name" value="GPI_mannosylTrfase"/>
</dbReference>
<evidence type="ECO:0000256" key="6">
    <source>
        <dbReference type="ARBA" id="ARBA00022989"/>
    </source>
</evidence>
<feature type="transmembrane region" description="Helical" evidence="9">
    <location>
        <begin position="17"/>
        <end position="35"/>
    </location>
</feature>
<evidence type="ECO:0000256" key="2">
    <source>
        <dbReference type="ARBA" id="ARBA00022676"/>
    </source>
</evidence>
<evidence type="ECO:0008006" key="11">
    <source>
        <dbReference type="Google" id="ProtNLM"/>
    </source>
</evidence>
<evidence type="ECO:0000256" key="9">
    <source>
        <dbReference type="SAM" id="Phobius"/>
    </source>
</evidence>
<dbReference type="GO" id="GO:0016757">
    <property type="term" value="F:glycosyltransferase activity"/>
    <property type="evidence" value="ECO:0007669"/>
    <property type="project" value="UniProtKB-KW"/>
</dbReference>
<feature type="compositionally biased region" description="Gly residues" evidence="8">
    <location>
        <begin position="142"/>
        <end position="153"/>
    </location>
</feature>
<keyword evidence="6 9" id="KW-1133">Transmembrane helix</keyword>
<dbReference type="EMBL" id="CDMZ01005498">
    <property type="protein sequence ID" value="CEM53078.1"/>
    <property type="molecule type" value="Genomic_DNA"/>
</dbReference>
<accession>A0A0G4I7Y1</accession>
<dbReference type="VEuPathDB" id="CryptoDB:Cvel_36556"/>
<evidence type="ECO:0000256" key="1">
    <source>
        <dbReference type="ARBA" id="ARBA00004477"/>
    </source>
</evidence>
<dbReference type="Pfam" id="PF03901">
    <property type="entry name" value="Glyco_transf_22"/>
    <property type="match status" value="1"/>
</dbReference>
<dbReference type="GO" id="GO:0005789">
    <property type="term" value="C:endoplasmic reticulum membrane"/>
    <property type="evidence" value="ECO:0007669"/>
    <property type="project" value="UniProtKB-SubCell"/>
</dbReference>
<evidence type="ECO:0000313" key="10">
    <source>
        <dbReference type="EMBL" id="CEM53078.1"/>
    </source>
</evidence>
<feature type="non-terminal residue" evidence="10">
    <location>
        <position position="1"/>
    </location>
</feature>
<reference evidence="10" key="1">
    <citation type="submission" date="2014-11" db="EMBL/GenBank/DDBJ databases">
        <authorList>
            <person name="Otto D Thomas"/>
            <person name="Naeem Raeece"/>
        </authorList>
    </citation>
    <scope>NUCLEOTIDE SEQUENCE</scope>
</reference>
<proteinExistence type="predicted"/>
<keyword evidence="3" id="KW-0808">Transferase</keyword>